<organism evidence="2 3">
    <name type="scientific">Hoeflea prorocentri</name>
    <dbReference type="NCBI Taxonomy" id="1922333"/>
    <lineage>
        <taxon>Bacteria</taxon>
        <taxon>Pseudomonadati</taxon>
        <taxon>Pseudomonadota</taxon>
        <taxon>Alphaproteobacteria</taxon>
        <taxon>Hyphomicrobiales</taxon>
        <taxon>Rhizobiaceae</taxon>
        <taxon>Hoeflea</taxon>
    </lineage>
</organism>
<keyword evidence="1 2" id="KW-0238">DNA-binding</keyword>
<evidence type="ECO:0000313" key="3">
    <source>
        <dbReference type="Proteomes" id="UP001151234"/>
    </source>
</evidence>
<dbReference type="GO" id="GO:0003697">
    <property type="term" value="F:single-stranded DNA binding"/>
    <property type="evidence" value="ECO:0007669"/>
    <property type="project" value="InterPro"/>
</dbReference>
<dbReference type="InterPro" id="IPR000424">
    <property type="entry name" value="Primosome_PriB/ssb"/>
</dbReference>
<accession>A0A9X3UER2</accession>
<dbReference type="InterPro" id="IPR012340">
    <property type="entry name" value="NA-bd_OB-fold"/>
</dbReference>
<name>A0A9X3UER2_9HYPH</name>
<dbReference type="SUPFAM" id="SSF50249">
    <property type="entry name" value="Nucleic acid-binding proteins"/>
    <property type="match status" value="1"/>
</dbReference>
<keyword evidence="3" id="KW-1185">Reference proteome</keyword>
<reference evidence="2" key="1">
    <citation type="submission" date="2022-11" db="EMBL/GenBank/DDBJ databases">
        <title>Draft genome sequence of Hoeflea poritis E7-10 and Hoeflea prorocentri PM5-8, separated from scleractinian coral Porites lutea and marine dinoflagellate.</title>
        <authorList>
            <person name="Zhang G."/>
            <person name="Wei Q."/>
            <person name="Cai L."/>
        </authorList>
    </citation>
    <scope>NUCLEOTIDE SEQUENCE</scope>
    <source>
        <strain evidence="2">PM5-8</strain>
    </source>
</reference>
<dbReference type="AlphaFoldDB" id="A0A9X3UER2"/>
<evidence type="ECO:0000256" key="1">
    <source>
        <dbReference type="ARBA" id="ARBA00023125"/>
    </source>
</evidence>
<dbReference type="EMBL" id="JAPJZI010000001">
    <property type="protein sequence ID" value="MDA5397172.1"/>
    <property type="molecule type" value="Genomic_DNA"/>
</dbReference>
<dbReference type="Proteomes" id="UP001151234">
    <property type="component" value="Unassembled WGS sequence"/>
</dbReference>
<dbReference type="Pfam" id="PF00436">
    <property type="entry name" value="SSB"/>
    <property type="match status" value="1"/>
</dbReference>
<protein>
    <submittedName>
        <fullName evidence="2">Single-stranded DNA-binding protein</fullName>
    </submittedName>
</protein>
<evidence type="ECO:0000313" key="2">
    <source>
        <dbReference type="EMBL" id="MDA5397172.1"/>
    </source>
</evidence>
<proteinExistence type="predicted"/>
<gene>
    <name evidence="2" type="ORF">OQ273_01195</name>
</gene>
<dbReference type="RefSeq" id="WP_267988641.1">
    <property type="nucleotide sequence ID" value="NZ_JAPJZI010000001.1"/>
</dbReference>
<dbReference type="Gene3D" id="2.40.50.140">
    <property type="entry name" value="Nucleic acid-binding proteins"/>
    <property type="match status" value="1"/>
</dbReference>
<sequence>MINNASFRIIGRIGNINAREQVTHISIASDRQIKKDDEWVTKTDWNTVTVFNSSLRKRLTNAKVGQKGNLVIFEGNIQSNAHK</sequence>
<comment type="caution">
    <text evidence="2">The sequence shown here is derived from an EMBL/GenBank/DDBJ whole genome shotgun (WGS) entry which is preliminary data.</text>
</comment>